<dbReference type="AlphaFoldDB" id="A0A4U0UW03"/>
<dbReference type="PANTHER" id="PTHR21248">
    <property type="entry name" value="CARDIOLIPIN SYNTHASE"/>
    <property type="match status" value="1"/>
</dbReference>
<feature type="domain" description="PLD phosphodiesterase" evidence="1">
    <location>
        <begin position="162"/>
        <end position="189"/>
    </location>
</feature>
<dbReference type="CDD" id="cd00138">
    <property type="entry name" value="PLDc_SF"/>
    <property type="match status" value="1"/>
</dbReference>
<dbReference type="EMBL" id="NAJP01000037">
    <property type="protein sequence ID" value="TKA39812.1"/>
    <property type="molecule type" value="Genomic_DNA"/>
</dbReference>
<dbReference type="PANTHER" id="PTHR21248:SF11">
    <property type="entry name" value="PLD PHOSPHODIESTERASE DOMAIN-CONTAINING PROTEIN"/>
    <property type="match status" value="1"/>
</dbReference>
<dbReference type="PROSITE" id="PS50035">
    <property type="entry name" value="PLD"/>
    <property type="match status" value="2"/>
</dbReference>
<dbReference type="InterPro" id="IPR025202">
    <property type="entry name" value="PLD-like_dom"/>
</dbReference>
<feature type="domain" description="PLD phosphodiesterase" evidence="1">
    <location>
        <begin position="407"/>
        <end position="429"/>
    </location>
</feature>
<evidence type="ECO:0000259" key="1">
    <source>
        <dbReference type="PROSITE" id="PS50035"/>
    </source>
</evidence>
<name>A0A4U0UW03_9PEZI</name>
<protein>
    <recommendedName>
        <fullName evidence="1">PLD phosphodiesterase domain-containing protein</fullName>
    </recommendedName>
</protein>
<evidence type="ECO:0000313" key="2">
    <source>
        <dbReference type="EMBL" id="TKA39812.1"/>
    </source>
</evidence>
<dbReference type="Gene3D" id="3.30.870.10">
    <property type="entry name" value="Endonuclease Chain A"/>
    <property type="match status" value="2"/>
</dbReference>
<dbReference type="OrthoDB" id="2958217at2759"/>
<dbReference type="GO" id="GO:0032049">
    <property type="term" value="P:cardiolipin biosynthetic process"/>
    <property type="evidence" value="ECO:0007669"/>
    <property type="project" value="UniProtKB-ARBA"/>
</dbReference>
<organism evidence="2 3">
    <name type="scientific">Friedmanniomyces endolithicus</name>
    <dbReference type="NCBI Taxonomy" id="329885"/>
    <lineage>
        <taxon>Eukaryota</taxon>
        <taxon>Fungi</taxon>
        <taxon>Dikarya</taxon>
        <taxon>Ascomycota</taxon>
        <taxon>Pezizomycotina</taxon>
        <taxon>Dothideomycetes</taxon>
        <taxon>Dothideomycetidae</taxon>
        <taxon>Mycosphaerellales</taxon>
        <taxon>Teratosphaeriaceae</taxon>
        <taxon>Friedmanniomyces</taxon>
    </lineage>
</organism>
<dbReference type="Proteomes" id="UP000310066">
    <property type="component" value="Unassembled WGS sequence"/>
</dbReference>
<dbReference type="SUPFAM" id="SSF56024">
    <property type="entry name" value="Phospholipase D/nuclease"/>
    <property type="match status" value="2"/>
</dbReference>
<dbReference type="STRING" id="329885.A0A4U0UW03"/>
<comment type="caution">
    <text evidence="2">The sequence shown here is derived from an EMBL/GenBank/DDBJ whole genome shotgun (WGS) entry which is preliminary data.</text>
</comment>
<evidence type="ECO:0000313" key="3">
    <source>
        <dbReference type="Proteomes" id="UP000310066"/>
    </source>
</evidence>
<dbReference type="InterPro" id="IPR001736">
    <property type="entry name" value="PLipase_D/transphosphatidylase"/>
</dbReference>
<gene>
    <name evidence="2" type="ORF">B0A54_08449</name>
</gene>
<sequence>MGPLGIFEEVTQQLKRPDIVQATNVACPNYWATDPGALLCTAEVDNIAFGTGHQIYRSTILPAVEAAETEVILVTCFWARSETLDDLNNSLRKLSATARRKATTILVRLCFSSSSLWQKLSQSSSSNGHIWPEAQWRSYLGLPDVDELQGLDIEIKSVFQLPFSVMHPKFVIIDRERVLLPSCNVSWENWFEGCIDLRGSVVLQFVQFWQCFWASDGDQQTIIRFITSSNPNNAATPIVRATVSARGWYSSNLDVQAVPAMFLPSPHHRFDLPWLSSNRPPPTPLNIYLLTLLARAEREIYIQTPNLTSEVVLSELLAALERGVDVTIVTSRKLMRLEQMITAGTTTGRCVRRLRTRYEELRQRDETASDGDLELGLVAQRPGRLIIRYYEPRVASDPDVVEPVQSHLKLTLIDSKIAVLGSGNMDRASWHTSQELGLALTSEALVKEVWQALSTAMEGRSTTVYDSD</sequence>
<proteinExistence type="predicted"/>
<reference evidence="2 3" key="1">
    <citation type="submission" date="2017-03" db="EMBL/GenBank/DDBJ databases">
        <title>Genomes of endolithic fungi from Antarctica.</title>
        <authorList>
            <person name="Coleine C."/>
            <person name="Masonjones S."/>
            <person name="Stajich J.E."/>
        </authorList>
    </citation>
    <scope>NUCLEOTIDE SEQUENCE [LARGE SCALE GENOMIC DNA]</scope>
    <source>
        <strain evidence="2 3">CCFEE 5311</strain>
    </source>
</reference>
<dbReference type="GO" id="GO:0030572">
    <property type="term" value="F:phosphatidyltransferase activity"/>
    <property type="evidence" value="ECO:0007669"/>
    <property type="project" value="UniProtKB-ARBA"/>
</dbReference>
<dbReference type="Pfam" id="PF13091">
    <property type="entry name" value="PLDc_2"/>
    <property type="match status" value="1"/>
</dbReference>
<accession>A0A4U0UW03</accession>